<dbReference type="Proteomes" id="UP000308953">
    <property type="component" value="Unassembled WGS sequence"/>
</dbReference>
<dbReference type="SUPFAM" id="SSF52540">
    <property type="entry name" value="P-loop containing nucleoside triphosphate hydrolases"/>
    <property type="match status" value="1"/>
</dbReference>
<dbReference type="Pfam" id="PF24883">
    <property type="entry name" value="NPHP3_N"/>
    <property type="match status" value="1"/>
</dbReference>
<sequence>MNTFDSTSQKSIVSDTSHSSVSSKLKTIYRKISQRKTTKQPSLRSPKPLKVENHFGLIKLHEPNDTTSVIADIIFIHGLGGGFSTTWAHDSDPDYFWPHKWLPHDGAFEGVAIHSFGYDADFTARNPNFKSKNVQPLNVDTYGQSLVEDLYNHPTIKNRATPLIFVAHSMGGLVLKKACIVLQTDPRYSNIRPRLHSFYFLGTPHRGAELADILGNILLLSVGNKSYVQALRPHSDLIASLHDQFRHHYDGIQIHTFYETKPVVSMGFRSIVVDKESATLGYKEEVPQLLNADHINLTKFTSKDDANYRTVRNKLAKTMDGIRQMNNTQIGASSSMRPESKSIKVQLDTLRTYLGIETDPADALSKIPDTRVAGSCSWLTNSVSYKSWLDSLSPRYFWLEGAPGAGKTMLTTHVIEELREAPACYYFFEGGESSSSNLGIFLSSMAYQMALVNPDVRVALLGLVQQGIKLTTRNFRSLWQSVFAGCIFHQKFKETHYWIMDALDEFVDGGPVDEYFSIISKIDENIPLKVFVTSRPSKSLSNLFGNLPVIIKHIEPEDCLADIRLYVQRQSHGLPASDDNDRQVLIEKVVEQSGSSFLWTKLVMKELQDVNTTEEIGAVLSEVPQEFRKLYIRDVSRLLLSNSKALAKIMLTWAMCAKQPLTVDEMKEVVSLAGMTLVRDLSRDLQHLCGQFLEIDKCGRIQVAHSTARVFLISEDCDQYFRMDSGTSNLAVALACLQHLSDEAYARRRTGAMQSPVELPKPFVTTNACVNFTYHLSRASPTSHELYEAVSSFFHKRLLFWIEKLARLRRLDSVVRAAKHLSRYLNTLSIHPYVIQDDLSQWVVDLPRLVTQFGASLSENPAAIHTLMTPFCPHSSAIYKKYGQGHNGIELIGSWTIAWDDRTGSILYRERQPTALACMDRHFAVGLENGSIMLYKTATCEEYANVMHGESVKILRFSNSSKFLAAASLNRLSLWDVATKTQLWNISTTSRTLSLAFREDESQLMAASEAEVLSMWRTSSIHLDKELSWQSTKLDDGQANMPKTPPQGVKMSIEQNIMAIVYRSRPLQLWSIDPWKPLGLCVRPHEQMQRSSGQAIHAVTLSPDPSLSLVAVAYWDGTMILYSTKTRKELKSIDALVHRLCSSPNGRILAGSDNDGGINLYDFESLQLIHRVRPREDPAIDLVFTSDNLHIIDVRVSQLNLWEPAVLASRDIDSNSSEPAGSLCPLDDNATLVRAEDLAIITALRCCNETRLAFCGRSNGNVDICSLNDPVKTLQPLYKHQGASKTIIKIEWNPTAKILVSADSSGTFRVMQLASSSGGICSAKLLFRDQLGPGVPISQMVIQPDGSKLLVSSPEADSTWSIREKQIVAYHERHERHETDSWKWLLDLSDESRLILVENSTPSLHSWTNLEALPMSLNPPSLASEQTHDRLDVDSVSIISKSNNLVFTHNSQSSHGPGESNSTRISVLDLSLLSDNINSKLPSTPSLIRHIADIPNIEMTLGTLRKSDSSYLLFISTTGWICSVKLDDTPSAGDIQKYFFIPSIWRSGNSGMRARIMKDHSIVFVHNEEIVVVRDGLESPFFEDS</sequence>
<dbReference type="Gene3D" id="3.40.50.300">
    <property type="entry name" value="P-loop containing nucleotide triphosphate hydrolases"/>
    <property type="match status" value="1"/>
</dbReference>
<dbReference type="InterPro" id="IPR027417">
    <property type="entry name" value="P-loop_NTPase"/>
</dbReference>
<dbReference type="InterPro" id="IPR056884">
    <property type="entry name" value="NPHP3-like_N"/>
</dbReference>
<proteinExistence type="predicted"/>
<evidence type="ECO:0000313" key="5">
    <source>
        <dbReference type="Proteomes" id="UP000308953"/>
    </source>
</evidence>
<dbReference type="InterPro" id="IPR054471">
    <property type="entry name" value="GPIID_WHD"/>
</dbReference>
<evidence type="ECO:0000313" key="4">
    <source>
        <dbReference type="EMBL" id="THX39741.1"/>
    </source>
</evidence>
<dbReference type="InterPro" id="IPR036322">
    <property type="entry name" value="WD40_repeat_dom_sf"/>
</dbReference>
<protein>
    <submittedName>
        <fullName evidence="4">WD40 repeat-like protein</fullName>
    </submittedName>
</protein>
<dbReference type="Gene3D" id="3.40.50.1820">
    <property type="entry name" value="alpha/beta hydrolase"/>
    <property type="match status" value="1"/>
</dbReference>
<reference evidence="4 5" key="1">
    <citation type="submission" date="2018-10" db="EMBL/GenBank/DDBJ databases">
        <title>Fifty Aureobasidium pullulans genomes reveal a recombining polyextremotolerant generalist.</title>
        <authorList>
            <person name="Gostincar C."/>
            <person name="Turk M."/>
            <person name="Zajc J."/>
            <person name="Gunde-Cimerman N."/>
        </authorList>
    </citation>
    <scope>NUCLEOTIDE SEQUENCE [LARGE SCALE GENOMIC DNA]</scope>
    <source>
        <strain evidence="4 5">EXF-9785</strain>
    </source>
</reference>
<dbReference type="SMART" id="SM00320">
    <property type="entry name" value="WD40"/>
    <property type="match status" value="5"/>
</dbReference>
<keyword evidence="1" id="KW-0677">Repeat</keyword>
<evidence type="ECO:0000259" key="3">
    <source>
        <dbReference type="Pfam" id="PF24883"/>
    </source>
</evidence>
<accession>A0A4S9EXQ4</accession>
<dbReference type="PANTHER" id="PTHR10039">
    <property type="entry name" value="AMELOGENIN"/>
    <property type="match status" value="1"/>
</dbReference>
<evidence type="ECO:0000256" key="1">
    <source>
        <dbReference type="ARBA" id="ARBA00022737"/>
    </source>
</evidence>
<dbReference type="PANTHER" id="PTHR10039:SF16">
    <property type="entry name" value="GPI INOSITOL-DEACYLASE"/>
    <property type="match status" value="1"/>
</dbReference>
<dbReference type="SUPFAM" id="SSF53474">
    <property type="entry name" value="alpha/beta-Hydrolases"/>
    <property type="match status" value="1"/>
</dbReference>
<feature type="domain" description="Nephrocystin 3-like N-terminal" evidence="3">
    <location>
        <begin position="374"/>
        <end position="535"/>
    </location>
</feature>
<dbReference type="EMBL" id="QZAV01000065">
    <property type="protein sequence ID" value="THX39741.1"/>
    <property type="molecule type" value="Genomic_DNA"/>
</dbReference>
<evidence type="ECO:0000259" key="2">
    <source>
        <dbReference type="Pfam" id="PF22939"/>
    </source>
</evidence>
<dbReference type="Gene3D" id="2.130.10.10">
    <property type="entry name" value="YVTN repeat-like/Quinoprotein amine dehydrogenase"/>
    <property type="match status" value="3"/>
</dbReference>
<dbReference type="SUPFAM" id="SSF82171">
    <property type="entry name" value="DPP6 N-terminal domain-like"/>
    <property type="match status" value="1"/>
</dbReference>
<dbReference type="InterPro" id="IPR029058">
    <property type="entry name" value="AB_hydrolase_fold"/>
</dbReference>
<dbReference type="InterPro" id="IPR001680">
    <property type="entry name" value="WD40_rpt"/>
</dbReference>
<dbReference type="InterPro" id="IPR015943">
    <property type="entry name" value="WD40/YVTN_repeat-like_dom_sf"/>
</dbReference>
<feature type="domain" description="GPI inositol-deacylase winged helix" evidence="2">
    <location>
        <begin position="641"/>
        <end position="721"/>
    </location>
</feature>
<dbReference type="SUPFAM" id="SSF50978">
    <property type="entry name" value="WD40 repeat-like"/>
    <property type="match status" value="1"/>
</dbReference>
<dbReference type="Pfam" id="PF22939">
    <property type="entry name" value="WHD_GPIID"/>
    <property type="match status" value="1"/>
</dbReference>
<gene>
    <name evidence="4" type="ORF">D6D10_04041</name>
</gene>
<organism evidence="4 5">
    <name type="scientific">Aureobasidium pullulans</name>
    <name type="common">Black yeast</name>
    <name type="synonym">Pullularia pullulans</name>
    <dbReference type="NCBI Taxonomy" id="5580"/>
    <lineage>
        <taxon>Eukaryota</taxon>
        <taxon>Fungi</taxon>
        <taxon>Dikarya</taxon>
        <taxon>Ascomycota</taxon>
        <taxon>Pezizomycotina</taxon>
        <taxon>Dothideomycetes</taxon>
        <taxon>Dothideomycetidae</taxon>
        <taxon>Dothideales</taxon>
        <taxon>Saccotheciaceae</taxon>
        <taxon>Aureobasidium</taxon>
    </lineage>
</organism>
<comment type="caution">
    <text evidence="4">The sequence shown here is derived from an EMBL/GenBank/DDBJ whole genome shotgun (WGS) entry which is preliminary data.</text>
</comment>
<name>A0A4S9EXQ4_AURPU</name>